<feature type="transmembrane region" description="Helical" evidence="1">
    <location>
        <begin position="391"/>
        <end position="419"/>
    </location>
</feature>
<accession>A0A1H2Z441</accession>
<dbReference type="STRING" id="670155.SAMN04488001_2429"/>
<evidence type="ECO:0008006" key="4">
    <source>
        <dbReference type="Google" id="ProtNLM"/>
    </source>
</evidence>
<protein>
    <recommendedName>
        <fullName evidence="4">H+/citrate symporter</fullName>
    </recommendedName>
</protein>
<dbReference type="OrthoDB" id="7832851at2"/>
<feature type="transmembrane region" description="Helical" evidence="1">
    <location>
        <begin position="243"/>
        <end position="259"/>
    </location>
</feature>
<dbReference type="EMBL" id="FNOI01000004">
    <property type="protein sequence ID" value="SDX12126.1"/>
    <property type="molecule type" value="Genomic_DNA"/>
</dbReference>
<keyword evidence="1" id="KW-0472">Membrane</keyword>
<keyword evidence="1" id="KW-0812">Transmembrane</keyword>
<keyword evidence="1" id="KW-1133">Transmembrane helix</keyword>
<feature type="transmembrane region" description="Helical" evidence="1">
    <location>
        <begin position="314"/>
        <end position="335"/>
    </location>
</feature>
<evidence type="ECO:0000313" key="2">
    <source>
        <dbReference type="EMBL" id="SDX12126.1"/>
    </source>
</evidence>
<evidence type="ECO:0000313" key="3">
    <source>
        <dbReference type="Proteomes" id="UP000199441"/>
    </source>
</evidence>
<feature type="transmembrane region" description="Helical" evidence="1">
    <location>
        <begin position="196"/>
        <end position="214"/>
    </location>
</feature>
<feature type="transmembrane region" description="Helical" evidence="1">
    <location>
        <begin position="431"/>
        <end position="452"/>
    </location>
</feature>
<feature type="transmembrane region" description="Helical" evidence="1">
    <location>
        <begin position="45"/>
        <end position="64"/>
    </location>
</feature>
<feature type="transmembrane region" description="Helical" evidence="1">
    <location>
        <begin position="347"/>
        <end position="379"/>
    </location>
</feature>
<feature type="transmembrane region" description="Helical" evidence="1">
    <location>
        <begin position="114"/>
        <end position="139"/>
    </location>
</feature>
<organism evidence="2 3">
    <name type="scientific">Litoreibacter albidus</name>
    <dbReference type="NCBI Taxonomy" id="670155"/>
    <lineage>
        <taxon>Bacteria</taxon>
        <taxon>Pseudomonadati</taxon>
        <taxon>Pseudomonadota</taxon>
        <taxon>Alphaproteobacteria</taxon>
        <taxon>Rhodobacterales</taxon>
        <taxon>Roseobacteraceae</taxon>
        <taxon>Litoreibacter</taxon>
    </lineage>
</organism>
<keyword evidence="3" id="KW-1185">Reference proteome</keyword>
<dbReference type="RefSeq" id="WP_089947202.1">
    <property type="nucleotide sequence ID" value="NZ_FNOI01000004.1"/>
</dbReference>
<reference evidence="3" key="1">
    <citation type="submission" date="2016-10" db="EMBL/GenBank/DDBJ databases">
        <authorList>
            <person name="Varghese N."/>
            <person name="Submissions S."/>
        </authorList>
    </citation>
    <scope>NUCLEOTIDE SEQUENCE [LARGE SCALE GENOMIC DNA]</scope>
    <source>
        <strain evidence="3">DSM 26922</strain>
    </source>
</reference>
<gene>
    <name evidence="2" type="ORF">SAMN04488001_2429</name>
</gene>
<feature type="transmembrane region" description="Helical" evidence="1">
    <location>
        <begin position="76"/>
        <end position="94"/>
    </location>
</feature>
<proteinExistence type="predicted"/>
<name>A0A1H2Z441_9RHOB</name>
<sequence>MIVGTLLTTAAYEFTGAPILSYLAALFTLLGLVCFTPQVPRTVQLFVAIGVGLVFFAVGTLDDWQGAVLTALSRASFIAAFFTALTAIRSAAITDPNILECGRFLVSQPPGRRYIALTIGSHLFGLLLTYGSISLLGALATDTASLETNPEVRRHRTRRVLIAVQRGFIATLPWSPLAFASAITLSVIPGASWADALPLTIVSGVLLAGIGWGLDTAFKPRLTTPPPKRGPAEGGWFEHMKSLYLLLLLLGLSTAAIHLMTGVRIFGVVMALVPAASVLWIALQHRNRPAPLQNITSRVRAFATSDIPNLKKELTLLTMAGFIGSLGAATLSPFIEGAGINFAAMPTWILVLCVFWFIPVTGQLGMNPILAVSLFAPFLPSPDVLGIDPAILVCAMTSGWALSGVTSPFTASVLLIAAFGKVSPLHVGLRWNGVYALVCGATLSVWLFLLTYI</sequence>
<feature type="transmembrane region" description="Helical" evidence="1">
    <location>
        <begin position="160"/>
        <end position="184"/>
    </location>
</feature>
<feature type="transmembrane region" description="Helical" evidence="1">
    <location>
        <begin position="265"/>
        <end position="283"/>
    </location>
</feature>
<evidence type="ECO:0000256" key="1">
    <source>
        <dbReference type="SAM" id="Phobius"/>
    </source>
</evidence>
<dbReference type="AlphaFoldDB" id="A0A1H2Z441"/>
<feature type="transmembrane region" description="Helical" evidence="1">
    <location>
        <begin position="20"/>
        <end position="39"/>
    </location>
</feature>
<dbReference type="Proteomes" id="UP000199441">
    <property type="component" value="Unassembled WGS sequence"/>
</dbReference>